<protein>
    <recommendedName>
        <fullName evidence="1">Signal transduction histidine kinase internal region domain-containing protein</fullName>
    </recommendedName>
</protein>
<organism evidence="2 3">
    <name type="scientific">Vallitalea pronyensis</name>
    <dbReference type="NCBI Taxonomy" id="1348613"/>
    <lineage>
        <taxon>Bacteria</taxon>
        <taxon>Bacillati</taxon>
        <taxon>Bacillota</taxon>
        <taxon>Clostridia</taxon>
        <taxon>Lachnospirales</taxon>
        <taxon>Vallitaleaceae</taxon>
        <taxon>Vallitalea</taxon>
    </lineage>
</organism>
<dbReference type="Pfam" id="PF06580">
    <property type="entry name" value="His_kinase"/>
    <property type="match status" value="1"/>
</dbReference>
<feature type="domain" description="Signal transduction histidine kinase internal region" evidence="1">
    <location>
        <begin position="3"/>
        <end position="71"/>
    </location>
</feature>
<keyword evidence="3" id="KW-1185">Reference proteome</keyword>
<proteinExistence type="predicted"/>
<reference evidence="2" key="1">
    <citation type="submission" date="2020-07" db="EMBL/GenBank/DDBJ databases">
        <title>Vallitalea pronyensis genome.</title>
        <authorList>
            <person name="Postec A."/>
        </authorList>
    </citation>
    <scope>NUCLEOTIDE SEQUENCE</scope>
    <source>
        <strain evidence="2">FatNI3</strain>
    </source>
</reference>
<dbReference type="RefSeq" id="WP_212697950.1">
    <property type="nucleotide sequence ID" value="NZ_CP058649.1"/>
</dbReference>
<evidence type="ECO:0000259" key="1">
    <source>
        <dbReference type="Pfam" id="PF06580"/>
    </source>
</evidence>
<dbReference type="KEGG" id="vpy:HZI73_09180"/>
<gene>
    <name evidence="2" type="ORF">HZI73_09180</name>
</gene>
<name>A0A8J8MJL3_9FIRM</name>
<sequence>MEQIVRKILFPSLISVQDFAYIEEAHGTYEMLKLIEVVLRYTLRESDYGILESEMKAMTAILELYRYRFGNFQYTLQYDEAYKLFEIQRFSLLNALMDELQQLVDEVSNYQQLCIRIKFDPKTQSFYINPIKEQ</sequence>
<dbReference type="EMBL" id="CP058649">
    <property type="protein sequence ID" value="QUI22463.1"/>
    <property type="molecule type" value="Genomic_DNA"/>
</dbReference>
<accession>A0A8J8MJL3</accession>
<dbReference type="AlphaFoldDB" id="A0A8J8MJL3"/>
<evidence type="ECO:0000313" key="2">
    <source>
        <dbReference type="EMBL" id="QUI22463.1"/>
    </source>
</evidence>
<dbReference type="Proteomes" id="UP000683246">
    <property type="component" value="Chromosome"/>
</dbReference>
<dbReference type="InterPro" id="IPR010559">
    <property type="entry name" value="Sig_transdc_His_kin_internal"/>
</dbReference>
<evidence type="ECO:0000313" key="3">
    <source>
        <dbReference type="Proteomes" id="UP000683246"/>
    </source>
</evidence>